<dbReference type="VEuPathDB" id="FungiDB:VP01_10534g1"/>
<proteinExistence type="predicted"/>
<reference evidence="2 3" key="1">
    <citation type="submission" date="2015-08" db="EMBL/GenBank/DDBJ databases">
        <title>Next Generation Sequencing and Analysis of the Genome of Puccinia sorghi L Schw, the Causal Agent of Maize Common Rust.</title>
        <authorList>
            <person name="Rochi L."/>
            <person name="Burguener G."/>
            <person name="Darino M."/>
            <person name="Turjanski A."/>
            <person name="Kreff E."/>
            <person name="Dieguez M.J."/>
            <person name="Sacco F."/>
        </authorList>
    </citation>
    <scope>NUCLEOTIDE SEQUENCE [LARGE SCALE GENOMIC DNA]</scope>
    <source>
        <strain evidence="2 3">RO10H11247</strain>
    </source>
</reference>
<feature type="compositionally biased region" description="Low complexity" evidence="1">
    <location>
        <begin position="1"/>
        <end position="14"/>
    </location>
</feature>
<feature type="region of interest" description="Disordered" evidence="1">
    <location>
        <begin position="1"/>
        <end position="44"/>
    </location>
</feature>
<protein>
    <submittedName>
        <fullName evidence="2">Uncharacterized protein</fullName>
    </submittedName>
</protein>
<name>A0A0L6VU38_9BASI</name>
<dbReference type="AlphaFoldDB" id="A0A0L6VU38"/>
<dbReference type="Proteomes" id="UP000037035">
    <property type="component" value="Unassembled WGS sequence"/>
</dbReference>
<keyword evidence="3" id="KW-1185">Reference proteome</keyword>
<feature type="compositionally biased region" description="Polar residues" evidence="1">
    <location>
        <begin position="35"/>
        <end position="44"/>
    </location>
</feature>
<gene>
    <name evidence="2" type="ORF">VP01_10534g1</name>
</gene>
<organism evidence="2 3">
    <name type="scientific">Puccinia sorghi</name>
    <dbReference type="NCBI Taxonomy" id="27349"/>
    <lineage>
        <taxon>Eukaryota</taxon>
        <taxon>Fungi</taxon>
        <taxon>Dikarya</taxon>
        <taxon>Basidiomycota</taxon>
        <taxon>Pucciniomycotina</taxon>
        <taxon>Pucciniomycetes</taxon>
        <taxon>Pucciniales</taxon>
        <taxon>Pucciniaceae</taxon>
        <taxon>Puccinia</taxon>
    </lineage>
</organism>
<evidence type="ECO:0000256" key="1">
    <source>
        <dbReference type="SAM" id="MobiDB-lite"/>
    </source>
</evidence>
<evidence type="ECO:0000313" key="2">
    <source>
        <dbReference type="EMBL" id="KNZ64223.1"/>
    </source>
</evidence>
<dbReference type="EMBL" id="LAVV01000593">
    <property type="protein sequence ID" value="KNZ64223.1"/>
    <property type="molecule type" value="Genomic_DNA"/>
</dbReference>
<comment type="caution">
    <text evidence="2">The sequence shown here is derived from an EMBL/GenBank/DDBJ whole genome shotgun (WGS) entry which is preliminary data.</text>
</comment>
<evidence type="ECO:0000313" key="3">
    <source>
        <dbReference type="Proteomes" id="UP000037035"/>
    </source>
</evidence>
<accession>A0A0L6VU38</accession>
<sequence length="44" mass="4742">MTTPTSKLPTTPTPKNKQATKKKAIPWDRDGVDGASSSMEIVLN</sequence>